<gene>
    <name evidence="1" type="ORF">K3G42_026331</name>
</gene>
<protein>
    <submittedName>
        <fullName evidence="1">Uncharacterized protein</fullName>
    </submittedName>
</protein>
<dbReference type="Proteomes" id="UP000827872">
    <property type="component" value="Linkage Group LG02"/>
</dbReference>
<organism evidence="1 2">
    <name type="scientific">Sphaerodactylus townsendi</name>
    <dbReference type="NCBI Taxonomy" id="933632"/>
    <lineage>
        <taxon>Eukaryota</taxon>
        <taxon>Metazoa</taxon>
        <taxon>Chordata</taxon>
        <taxon>Craniata</taxon>
        <taxon>Vertebrata</taxon>
        <taxon>Euteleostomi</taxon>
        <taxon>Lepidosauria</taxon>
        <taxon>Squamata</taxon>
        <taxon>Bifurcata</taxon>
        <taxon>Gekkota</taxon>
        <taxon>Sphaerodactylidae</taxon>
        <taxon>Sphaerodactylus</taxon>
    </lineage>
</organism>
<evidence type="ECO:0000313" key="1">
    <source>
        <dbReference type="EMBL" id="KAH8014134.1"/>
    </source>
</evidence>
<proteinExistence type="predicted"/>
<name>A0ACB8G4J2_9SAUR</name>
<evidence type="ECO:0000313" key="2">
    <source>
        <dbReference type="Proteomes" id="UP000827872"/>
    </source>
</evidence>
<reference evidence="1" key="1">
    <citation type="submission" date="2021-08" db="EMBL/GenBank/DDBJ databases">
        <title>The first chromosome-level gecko genome reveals the dynamic sex chromosomes of Neotropical dwarf geckos (Sphaerodactylidae: Sphaerodactylus).</title>
        <authorList>
            <person name="Pinto B.J."/>
            <person name="Keating S.E."/>
            <person name="Gamble T."/>
        </authorList>
    </citation>
    <scope>NUCLEOTIDE SEQUENCE</scope>
    <source>
        <strain evidence="1">TG3544</strain>
    </source>
</reference>
<sequence length="920" mass="101729">MNTEDKENQSFEPHESTVKTPLKQRATSNLFLAEIQPAAACHLMTPPKPNEISAADPWTPTANLKMLISAASPEIRNREQEKKLLHSRNETLEDHLSGDEYEKSQPSRKEKSLGLLCHKFLAHYPHYPNSSKNSEICLDEVAEELNVERRRIYDIMNVLESLHMVNRVAKNRYAWHGCHNLKRTLQVLKKVAEENKYMQQMQLIKKMEGIEEPEENNQRTELMVKHDIPSNHMDISFVELPGMEFRGASVNSRKDKSLRVMSQKFVMLFLVSTPQVVSLEVAAKILIGEDNVENLDKSKFKTKIRRLYDIANVLGSLDLIKKVHIKEEKGRKPAFEWTGPSVFSDVQDAPSVLSPTTIVPAHPVEQKSSKEHCSKNLFPTKSKQGFTRHPSLIKLTKSIQSDHRKIRSAPSSPIKKSTSNIPSSFPNKMAQLAAICRQQLDEQSREPNKTTLELASSPLARTLALQPKSCLPSHVEVLPLIHSSASPPTLPHNHSNASCTVYVHPSQMQIASAYHPSFIVQPVACPNVIGMKHPAETGSKAAPVKMFTEGDGINSGESEAHAKEESIGAAKKQEGSKNDCASKKFLKKCKLVHEYCPVKKCKHEEQKLQDMLLGESVKNSKTQSCTALHLDQEVLTLSAEEQNQFKLKNRSREHESKQRKQRNLLGDDGAFPAEDPPVYKAWFPSSYLIPLTNCTQSGNETTVSNKGKAKMSLAEPKSHNSLTAGGIPVTSECTAINFPVFHITPLNLLLPPSSVPTIPVVNNTVLPSVIQANPIQTPSSSVLNFTLQHLGLMPATMQMSAHPGLADVCQSTLIHQGAECVGSVPSSVGLKQGKTLQNALLERNHELSGKQVLKVPFPQTTVSITCSVSKEVNETVFLPPSQPAIACSCSSAPEPNVVGSSHGTSSELQREFDASTEDEF</sequence>
<keyword evidence="2" id="KW-1185">Reference proteome</keyword>
<dbReference type="EMBL" id="CM037615">
    <property type="protein sequence ID" value="KAH8014134.1"/>
    <property type="molecule type" value="Genomic_DNA"/>
</dbReference>
<accession>A0ACB8G4J2</accession>
<comment type="caution">
    <text evidence="1">The sequence shown here is derived from an EMBL/GenBank/DDBJ whole genome shotgun (WGS) entry which is preliminary data.</text>
</comment>